<accession>A0ABT9J2N5</accession>
<comment type="caution">
    <text evidence="2">The sequence shown here is derived from an EMBL/GenBank/DDBJ whole genome shotgun (WGS) entry which is preliminary data.</text>
</comment>
<keyword evidence="1" id="KW-0812">Transmembrane</keyword>
<dbReference type="RefSeq" id="WP_305993067.1">
    <property type="nucleotide sequence ID" value="NZ_JAVAMP010000009.1"/>
</dbReference>
<keyword evidence="1" id="KW-0472">Membrane</keyword>
<evidence type="ECO:0000256" key="1">
    <source>
        <dbReference type="SAM" id="Phobius"/>
    </source>
</evidence>
<reference evidence="2 3" key="1">
    <citation type="submission" date="2023-08" db="EMBL/GenBank/DDBJ databases">
        <authorList>
            <person name="Park J.-S."/>
        </authorList>
    </citation>
    <scope>NUCLEOTIDE SEQUENCE [LARGE SCALE GENOMIC DNA]</scope>
    <source>
        <strain evidence="2 3">2205SS18-9</strain>
    </source>
</reference>
<protein>
    <submittedName>
        <fullName evidence="2">Uncharacterized protein</fullName>
    </submittedName>
</protein>
<evidence type="ECO:0000313" key="2">
    <source>
        <dbReference type="EMBL" id="MDP5275758.1"/>
    </source>
</evidence>
<dbReference type="EMBL" id="JAVAMP010000009">
    <property type="protein sequence ID" value="MDP5275758.1"/>
    <property type="molecule type" value="Genomic_DNA"/>
</dbReference>
<gene>
    <name evidence="2" type="ORF">Q5Y73_16735</name>
</gene>
<proteinExistence type="predicted"/>
<feature type="transmembrane region" description="Helical" evidence="1">
    <location>
        <begin position="28"/>
        <end position="48"/>
    </location>
</feature>
<evidence type="ECO:0000313" key="3">
    <source>
        <dbReference type="Proteomes" id="UP001231941"/>
    </source>
</evidence>
<organism evidence="2 3">
    <name type="scientific">Chengkuizengella axinellae</name>
    <dbReference type="NCBI Taxonomy" id="3064388"/>
    <lineage>
        <taxon>Bacteria</taxon>
        <taxon>Bacillati</taxon>
        <taxon>Bacillota</taxon>
        <taxon>Bacilli</taxon>
        <taxon>Bacillales</taxon>
        <taxon>Paenibacillaceae</taxon>
        <taxon>Chengkuizengella</taxon>
    </lineage>
</organism>
<sequence>MIWMIIMALLIVGIWILRKDNDKLERNTPLILGSYLIIVAIILSFITLTDDSTAVEYEGKKYKSLSTLLPELPVHTSEVINFNLDYYEYSDSHYIAELFFTSKDTGRLIKLDNVIDITFELDSDMKPYVEYKEWDDEVYNVKFYLPKDYVTINGVD</sequence>
<dbReference type="Proteomes" id="UP001231941">
    <property type="component" value="Unassembled WGS sequence"/>
</dbReference>
<keyword evidence="3" id="KW-1185">Reference proteome</keyword>
<name>A0ABT9J2N5_9BACL</name>
<keyword evidence="1" id="KW-1133">Transmembrane helix</keyword>